<name>A0AAJ4A2D7_9BACT</name>
<reference evidence="3" key="1">
    <citation type="submission" date="2019-06" db="EMBL/GenBank/DDBJ databases">
        <title>Sulfurimonas gotlandica sp. nov., a chemoautotrophic and psychrotolerant epsilonproteobacterium isolated from a pelagic redoxcline, and an emended description of the genus Sulfurimonas.</title>
        <authorList>
            <person name="Wang S."/>
            <person name="Jiang L."/>
            <person name="Shao Z."/>
        </authorList>
    </citation>
    <scope>NUCLEOTIDE SEQUENCE [LARGE SCALE GENOMIC DNA]</scope>
    <source>
        <strain evidence="3">1-1N</strain>
    </source>
</reference>
<evidence type="ECO:0000313" key="2">
    <source>
        <dbReference type="EMBL" id="QFR42618.1"/>
    </source>
</evidence>
<dbReference type="InterPro" id="IPR036812">
    <property type="entry name" value="NAD(P)_OxRdtase_dom_sf"/>
</dbReference>
<keyword evidence="3" id="KW-1185">Reference proteome</keyword>
<dbReference type="Pfam" id="PF00248">
    <property type="entry name" value="Aldo_ket_red"/>
    <property type="match status" value="1"/>
</dbReference>
<dbReference type="PANTHER" id="PTHR43312">
    <property type="entry name" value="D-THREO-ALDOSE 1-DEHYDROGENASE"/>
    <property type="match status" value="1"/>
</dbReference>
<dbReference type="EMBL" id="CP041166">
    <property type="protein sequence ID" value="QFR42618.1"/>
    <property type="molecule type" value="Genomic_DNA"/>
</dbReference>
<gene>
    <name evidence="2" type="ORF">FJR47_01270</name>
</gene>
<protein>
    <submittedName>
        <fullName evidence="2">Aldo/keto reductase</fullName>
    </submittedName>
</protein>
<dbReference type="InterPro" id="IPR053135">
    <property type="entry name" value="AKR2_Oxidoreductase"/>
</dbReference>
<organism evidence="2 3">
    <name type="scientific">Sulfurimonas xiamenensis</name>
    <dbReference type="NCBI Taxonomy" id="2590021"/>
    <lineage>
        <taxon>Bacteria</taxon>
        <taxon>Pseudomonadati</taxon>
        <taxon>Campylobacterota</taxon>
        <taxon>Epsilonproteobacteria</taxon>
        <taxon>Campylobacterales</taxon>
        <taxon>Sulfurimonadaceae</taxon>
        <taxon>Sulfurimonas</taxon>
    </lineage>
</organism>
<dbReference type="AlphaFoldDB" id="A0AAJ4A2D7"/>
<dbReference type="Gene3D" id="3.20.20.100">
    <property type="entry name" value="NADP-dependent oxidoreductase domain"/>
    <property type="match status" value="1"/>
</dbReference>
<proteinExistence type="predicted"/>
<evidence type="ECO:0000313" key="3">
    <source>
        <dbReference type="Proteomes" id="UP000326061"/>
    </source>
</evidence>
<sequence length="410" mass="47777">MSNFAFGTYRISDINPQHIQALKEAIESGITMIDTSSNYMDGGAERAIATAFRELDEDKRDEIEVVSKFGYIQGANLKAYKENPSTIRNSDEIVKYSEECYHSISKSFMRDELKASLERLEMQKIDCYLIHNPEYYIFDAINRGISKDERLDEMYRRVQNAFVGLEEEVKSGTIGSYGISSNSFSLEQSDDEFLPYEDLITLAENAAEIAGNKTHSFTTIELPINILEREGLKCASWAKKSGLRVLANRPLNAKYNNMMFRLADYDESRDYYHHLNELMEVCDNEKLRPLYNLLEQLDATKHKYGWIGDYDVFLFTQIIPHLKKTLEKVDEENSETMLIFIDLFLTEYRKMVAFECSKKTREQLKEFFKECNSTMQECAIRFLMQQESIDYILVGMRRPTYIHEILSLKK</sequence>
<dbReference type="PANTHER" id="PTHR43312:SF1">
    <property type="entry name" value="NADP-DEPENDENT OXIDOREDUCTASE DOMAIN-CONTAINING PROTEIN"/>
    <property type="match status" value="1"/>
</dbReference>
<dbReference type="KEGG" id="suln:FJR47_01270"/>
<dbReference type="InterPro" id="IPR023210">
    <property type="entry name" value="NADP_OxRdtase_dom"/>
</dbReference>
<dbReference type="CDD" id="cd19099">
    <property type="entry name" value="AKR_unchar"/>
    <property type="match status" value="1"/>
</dbReference>
<dbReference type="SUPFAM" id="SSF51430">
    <property type="entry name" value="NAD(P)-linked oxidoreductase"/>
    <property type="match status" value="1"/>
</dbReference>
<accession>A0AAJ4A2D7</accession>
<dbReference type="Proteomes" id="UP000326061">
    <property type="component" value="Chromosome"/>
</dbReference>
<dbReference type="RefSeq" id="WP_152298686.1">
    <property type="nucleotide sequence ID" value="NZ_CP041166.1"/>
</dbReference>
<feature type="domain" description="NADP-dependent oxidoreductase" evidence="1">
    <location>
        <begin position="6"/>
        <end position="184"/>
    </location>
</feature>
<evidence type="ECO:0000259" key="1">
    <source>
        <dbReference type="Pfam" id="PF00248"/>
    </source>
</evidence>